<sequence length="770" mass="84703">MDALSPSQRRAIHAVSIAAVVLCPALIALPPRKLDAYTLALVSGTLMGGNQLAYEYTSRSIVTRIQDRVELRRQEGLRRAAALESAQAEAEEERQQGLVGTVIFGRESDKKESLVGRMNIESSSMPETKIDSPIIEEVKRKQQVETKHVEKQRSPLEKFWMGGEKSTWKKERDRKEQEALAEGKTYGDIIMDQIWEVWSWGKDKMEEVKKSRRESYGGAEEKGRRRGDQPQPRRHRAVWTTNVASNALYKSDALHFASRIQLSVLSLFMFSELGKSSNEVNQTKAGCLQYVISGCSSPSLANNDNVDKDDQKIIHDTDNTDTDSAPLKIDAPAEEFAQQLFPHRKTGLLDILASTTTHYQSPKTTLPIPAMSVSNLAAYAESNETDPNFVLSNNGYGMGTLLWCNYTWASNSMSVLSTNPANHSVFKLMNMPFIDGFAGQVLQNGLTLAMAANISTDVANMFSLILAQTAISFLVITVQDAPTHVQQQRVPVQVARVPKASLFALVVANILFALLGAGVAVAALVAKGNGDAYAIKLRTSTLGLLAEAFLDEERQSGNEELDAGDEHSPTAFLMAAERIRGALNQIPRVTQCENHYIYITGSPMSSRTILLIYDIFGPGPQTLQGADRLAASLFATILAPDLLQGNEPTRIVATVKEVIKSCDEGEEKINNGREWAGLGLCWGGKRLSREDVEAIAILHIILAAPTDNKDGGVDAYSEVSKLNGRKWVVEAYGGMFHGWMGAKAKLGEEENAREFERAYEHIAKFFADSF</sequence>
<keyword evidence="2" id="KW-1133">Transmembrane helix</keyword>
<keyword evidence="2" id="KW-0812">Transmembrane</keyword>
<accession>A0A8H4VXU4</accession>
<dbReference type="Proteomes" id="UP000566819">
    <property type="component" value="Unassembled WGS sequence"/>
</dbReference>
<evidence type="ECO:0000313" key="3">
    <source>
        <dbReference type="EMBL" id="KAF4626698.1"/>
    </source>
</evidence>
<reference evidence="3 4" key="1">
    <citation type="submission" date="2020-03" db="EMBL/GenBank/DDBJ databases">
        <title>Draft Genome Sequence of Cudoniella acicularis.</title>
        <authorList>
            <person name="Buettner E."/>
            <person name="Kellner H."/>
        </authorList>
    </citation>
    <scope>NUCLEOTIDE SEQUENCE [LARGE SCALE GENOMIC DNA]</scope>
    <source>
        <strain evidence="3 4">DSM 108380</strain>
    </source>
</reference>
<dbReference type="AlphaFoldDB" id="A0A8H4VXU4"/>
<dbReference type="EMBL" id="JAAMPI010001102">
    <property type="protein sequence ID" value="KAF4626698.1"/>
    <property type="molecule type" value="Genomic_DNA"/>
</dbReference>
<feature type="transmembrane region" description="Helical" evidence="2">
    <location>
        <begin position="12"/>
        <end position="30"/>
    </location>
</feature>
<dbReference type="InterPro" id="IPR029058">
    <property type="entry name" value="AB_hydrolase_fold"/>
</dbReference>
<dbReference type="OrthoDB" id="5411041at2759"/>
<comment type="caution">
    <text evidence="3">The sequence shown here is derived from an EMBL/GenBank/DDBJ whole genome shotgun (WGS) entry which is preliminary data.</text>
</comment>
<proteinExistence type="predicted"/>
<name>A0A8H4VXU4_9HELO</name>
<evidence type="ECO:0000313" key="4">
    <source>
        <dbReference type="Proteomes" id="UP000566819"/>
    </source>
</evidence>
<evidence type="ECO:0000256" key="2">
    <source>
        <dbReference type="SAM" id="Phobius"/>
    </source>
</evidence>
<dbReference type="PANTHER" id="PTHR47668:SF1">
    <property type="entry name" value="DIENELACTONE HYDROLASE DOMAIN-CONTAINING PROTEIN-RELATED"/>
    <property type="match status" value="1"/>
</dbReference>
<evidence type="ECO:0000256" key="1">
    <source>
        <dbReference type="SAM" id="MobiDB-lite"/>
    </source>
</evidence>
<dbReference type="PANTHER" id="PTHR47668">
    <property type="entry name" value="DIENELACTONE HYDROLASE FAMILY PROTEIN (AFU_ORTHOLOGUE AFUA_6G01940)"/>
    <property type="match status" value="1"/>
</dbReference>
<organism evidence="3 4">
    <name type="scientific">Cudoniella acicularis</name>
    <dbReference type="NCBI Taxonomy" id="354080"/>
    <lineage>
        <taxon>Eukaryota</taxon>
        <taxon>Fungi</taxon>
        <taxon>Dikarya</taxon>
        <taxon>Ascomycota</taxon>
        <taxon>Pezizomycotina</taxon>
        <taxon>Leotiomycetes</taxon>
        <taxon>Helotiales</taxon>
        <taxon>Tricladiaceae</taxon>
        <taxon>Cudoniella</taxon>
    </lineage>
</organism>
<dbReference type="Gene3D" id="3.40.50.1820">
    <property type="entry name" value="alpha/beta hydrolase"/>
    <property type="match status" value="1"/>
</dbReference>
<feature type="region of interest" description="Disordered" evidence="1">
    <location>
        <begin position="211"/>
        <end position="236"/>
    </location>
</feature>
<keyword evidence="2" id="KW-0472">Membrane</keyword>
<gene>
    <name evidence="3" type="ORF">G7Y89_g11457</name>
</gene>
<keyword evidence="4" id="KW-1185">Reference proteome</keyword>
<feature type="transmembrane region" description="Helical" evidence="2">
    <location>
        <begin position="502"/>
        <end position="526"/>
    </location>
</feature>
<feature type="compositionally biased region" description="Basic and acidic residues" evidence="1">
    <location>
        <begin position="211"/>
        <end position="228"/>
    </location>
</feature>
<protein>
    <submittedName>
        <fullName evidence="3">Uncharacterized protein</fullName>
    </submittedName>
</protein>